<dbReference type="SUPFAM" id="SSF51735">
    <property type="entry name" value="NAD(P)-binding Rossmann-fold domains"/>
    <property type="match status" value="1"/>
</dbReference>
<accession>A0A0N0BMD9</accession>
<dbReference type="NCBIfam" id="NF006070">
    <property type="entry name" value="PRK08213.1"/>
    <property type="match status" value="1"/>
</dbReference>
<dbReference type="Pfam" id="PF13561">
    <property type="entry name" value="adh_short_C2"/>
    <property type="match status" value="1"/>
</dbReference>
<sequence length="254" mass="26799">MMFLERFRLDGKAALVTGGSRGLGLEAALALQEAGARVAVLARRASFLEEARKALGEEALYLEGDVRDEARLEEVVVAVEATLGPLTILVNAAGISWGAPSLEMPVEKVREVLEVNLVGAFLASRVAARRMKERGYGKIIHIASVAGLKGEYPEVLDAVGYSASKGGLIALTRDLAVKWGRWGIRVNALAPGFFPTRMTEKVLPRIESLLQATLPLGRPGRPGELGGAVLFLASPASDYITGAVLPVDGGATAT</sequence>
<proteinExistence type="inferred from homology"/>
<dbReference type="PANTHER" id="PTHR42760">
    <property type="entry name" value="SHORT-CHAIN DEHYDROGENASES/REDUCTASES FAMILY MEMBER"/>
    <property type="match status" value="1"/>
</dbReference>
<dbReference type="PROSITE" id="PS00061">
    <property type="entry name" value="ADH_SHORT"/>
    <property type="match status" value="1"/>
</dbReference>
<evidence type="ECO:0000259" key="2">
    <source>
        <dbReference type="SMART" id="SM00822"/>
    </source>
</evidence>
<gene>
    <name evidence="3" type="primary">gno_2</name>
    <name evidence="3" type="ORF">BVI061214_01917</name>
</gene>
<dbReference type="PATRIC" id="fig|271.14.peg.1992"/>
<dbReference type="FunFam" id="3.40.50.720:FF:000084">
    <property type="entry name" value="Short-chain dehydrogenase reductase"/>
    <property type="match status" value="1"/>
</dbReference>
<dbReference type="EC" id="1.1.1.69" evidence="3"/>
<dbReference type="PRINTS" id="PR00081">
    <property type="entry name" value="GDHRDH"/>
</dbReference>
<evidence type="ECO:0000313" key="3">
    <source>
        <dbReference type="EMBL" id="KOX90723.1"/>
    </source>
</evidence>
<dbReference type="GO" id="GO:0008874">
    <property type="term" value="F:gluconate 5-dehydrogenase activity"/>
    <property type="evidence" value="ECO:0007669"/>
    <property type="project" value="UniProtKB-EC"/>
</dbReference>
<dbReference type="AlphaFoldDB" id="A0A0N0BMD9"/>
<comment type="similarity">
    <text evidence="1">Belongs to the short-chain dehydrogenases/reductases (SDR) family.</text>
</comment>
<dbReference type="InterPro" id="IPR020904">
    <property type="entry name" value="Sc_DH/Rdtase_CS"/>
</dbReference>
<dbReference type="EMBL" id="LHCI01000106">
    <property type="protein sequence ID" value="KOX90723.1"/>
    <property type="molecule type" value="Genomic_DNA"/>
</dbReference>
<feature type="domain" description="Ketoreductase" evidence="2">
    <location>
        <begin position="12"/>
        <end position="184"/>
    </location>
</feature>
<name>A0A0N0BMD9_THEAQ</name>
<dbReference type="PRINTS" id="PR00080">
    <property type="entry name" value="SDRFAMILY"/>
</dbReference>
<dbReference type="InterPro" id="IPR036291">
    <property type="entry name" value="NAD(P)-bd_dom_sf"/>
</dbReference>
<comment type="caution">
    <text evidence="3">The sequence shown here is derived from an EMBL/GenBank/DDBJ whole genome shotgun (WGS) entry which is preliminary data.</text>
</comment>
<reference evidence="3 4" key="1">
    <citation type="submission" date="2015-07" db="EMBL/GenBank/DDBJ databases">
        <authorList>
            <person name="Noorani M."/>
        </authorList>
    </citation>
    <scope>NUCLEOTIDE SEQUENCE [LARGE SCALE GENOMIC DNA]</scope>
    <source>
        <strain evidence="4">ATCC 25104 / DSM 625 / JCM 10724 / NBRC 103206 / NCIMB 11243 / YT-1</strain>
    </source>
</reference>
<organism evidence="3 4">
    <name type="scientific">Thermus aquaticus</name>
    <dbReference type="NCBI Taxonomy" id="271"/>
    <lineage>
        <taxon>Bacteria</taxon>
        <taxon>Thermotogati</taxon>
        <taxon>Deinococcota</taxon>
        <taxon>Deinococci</taxon>
        <taxon>Thermales</taxon>
        <taxon>Thermaceae</taxon>
        <taxon>Thermus</taxon>
    </lineage>
</organism>
<protein>
    <submittedName>
        <fullName evidence="3">Gluconate 5-dehydrogenase</fullName>
        <ecNumber evidence="3">1.1.1.69</ecNumber>
    </submittedName>
</protein>
<evidence type="ECO:0000313" key="4">
    <source>
        <dbReference type="Proteomes" id="UP000037685"/>
    </source>
</evidence>
<dbReference type="SMART" id="SM00822">
    <property type="entry name" value="PKS_KR"/>
    <property type="match status" value="1"/>
</dbReference>
<dbReference type="InterPro" id="IPR057326">
    <property type="entry name" value="KR_dom"/>
</dbReference>
<dbReference type="InterPro" id="IPR002347">
    <property type="entry name" value="SDR_fam"/>
</dbReference>
<evidence type="ECO:0000256" key="1">
    <source>
        <dbReference type="ARBA" id="ARBA00006484"/>
    </source>
</evidence>
<dbReference type="Gene3D" id="3.40.50.720">
    <property type="entry name" value="NAD(P)-binding Rossmann-like Domain"/>
    <property type="match status" value="1"/>
</dbReference>
<dbReference type="Proteomes" id="UP000037685">
    <property type="component" value="Unassembled WGS sequence"/>
</dbReference>
<keyword evidence="3" id="KW-0560">Oxidoreductase</keyword>